<dbReference type="EMBL" id="BAABGA010000050">
    <property type="protein sequence ID" value="GAA4460448.1"/>
    <property type="molecule type" value="Genomic_DNA"/>
</dbReference>
<reference evidence="2" key="1">
    <citation type="journal article" date="2019" name="Int. J. Syst. Evol. Microbiol.">
        <title>The Global Catalogue of Microorganisms (GCM) 10K type strain sequencing project: providing services to taxonomists for standard genome sequencing and annotation.</title>
        <authorList>
            <consortium name="The Broad Institute Genomics Platform"/>
            <consortium name="The Broad Institute Genome Sequencing Center for Infectious Disease"/>
            <person name="Wu L."/>
            <person name="Ma J."/>
        </authorList>
    </citation>
    <scope>NUCLEOTIDE SEQUENCE [LARGE SCALE GENOMIC DNA]</scope>
    <source>
        <strain evidence="2">JCM 17759</strain>
    </source>
</reference>
<protein>
    <submittedName>
        <fullName evidence="1">Bifunctional aminoglycoside phosphotransferase/ATP-binding protein</fullName>
    </submittedName>
</protein>
<sequence length="500" mass="57315">MAATDVNLVESLHHRDAFPDSSAAVEFHETHISWVFLVGDYAYKIKKPVKTEFLDYSTLEKRQRLCREELRLDSRFADDLYLDVVPICIVDGKLRVESIGEPVEYAVKMRRFPSDALLSERLKAGRLTLHEVSQLSESIADFHQSAARCEHADAMSWPGFVFDNMRSMLRQLKQACSAQTVIAIYAVEQWSESVIRKYGHQFTQRAEDGFIRECHGDLHLENVVNWQGRFIPFDGIEFNPRMRWIDVMNDAAFLMMDFAARGHLELGRSFANHYLQRTGDYQSLRTLRWFVVYRAIVRGLVASIRAAQSDASPEERDEAKADCRSHIALAHQFTTEESPSLWITHGVSGSGKTTQSERIVQQYDCFRIRSDVERKRMFGLQPTDRSSRSDLYSDKSTAATYEQLQRLAQKILRAGYSVIVDATFLQHSQRSRFRELATRESAAFAILDCHADTETLHQRVANRGRSNGDASDADNTVLQHQLATRQPLTPEERQCVVQRP</sequence>
<dbReference type="Gene3D" id="3.40.50.300">
    <property type="entry name" value="P-loop containing nucleotide triphosphate hydrolases"/>
    <property type="match status" value="1"/>
</dbReference>
<gene>
    <name evidence="1" type="ORF">GCM10023156_41410</name>
</gene>
<dbReference type="InterPro" id="IPR027417">
    <property type="entry name" value="P-loop_NTPase"/>
</dbReference>
<proteinExistence type="predicted"/>
<dbReference type="InterPro" id="IPR052732">
    <property type="entry name" value="Cell-binding_unc_protein"/>
</dbReference>
<dbReference type="PANTHER" id="PTHR43883:SF1">
    <property type="entry name" value="GLUCONOKINASE"/>
    <property type="match status" value="1"/>
</dbReference>
<dbReference type="RefSeq" id="WP_345325115.1">
    <property type="nucleotide sequence ID" value="NZ_BAABGA010000050.1"/>
</dbReference>
<dbReference type="Proteomes" id="UP001500840">
    <property type="component" value="Unassembled WGS sequence"/>
</dbReference>
<dbReference type="SUPFAM" id="SSF52540">
    <property type="entry name" value="P-loop containing nucleoside triphosphate hydrolases"/>
    <property type="match status" value="1"/>
</dbReference>
<dbReference type="Gene3D" id="3.90.1200.10">
    <property type="match status" value="1"/>
</dbReference>
<name>A0ABP8N763_9BACT</name>
<comment type="caution">
    <text evidence="1">The sequence shown here is derived from an EMBL/GenBank/DDBJ whole genome shotgun (WGS) entry which is preliminary data.</text>
</comment>
<evidence type="ECO:0000313" key="1">
    <source>
        <dbReference type="EMBL" id="GAA4460448.1"/>
    </source>
</evidence>
<dbReference type="PANTHER" id="PTHR43883">
    <property type="entry name" value="SLR0207 PROTEIN"/>
    <property type="match status" value="1"/>
</dbReference>
<keyword evidence="2" id="KW-1185">Reference proteome</keyword>
<dbReference type="SUPFAM" id="SSF56112">
    <property type="entry name" value="Protein kinase-like (PK-like)"/>
    <property type="match status" value="1"/>
</dbReference>
<accession>A0ABP8N763</accession>
<organism evidence="1 2">
    <name type="scientific">Novipirellula rosea</name>
    <dbReference type="NCBI Taxonomy" id="1031540"/>
    <lineage>
        <taxon>Bacteria</taxon>
        <taxon>Pseudomonadati</taxon>
        <taxon>Planctomycetota</taxon>
        <taxon>Planctomycetia</taxon>
        <taxon>Pirellulales</taxon>
        <taxon>Pirellulaceae</taxon>
        <taxon>Novipirellula</taxon>
    </lineage>
</organism>
<evidence type="ECO:0000313" key="2">
    <source>
        <dbReference type="Proteomes" id="UP001500840"/>
    </source>
</evidence>
<dbReference type="Pfam" id="PF13671">
    <property type="entry name" value="AAA_33"/>
    <property type="match status" value="1"/>
</dbReference>
<dbReference type="InterPro" id="IPR011009">
    <property type="entry name" value="Kinase-like_dom_sf"/>
</dbReference>